<gene>
    <name evidence="9" type="primary">ackA</name>
    <name evidence="11" type="ORF">AS156_28380</name>
</gene>
<comment type="caution">
    <text evidence="11">The sequence shown here is derived from an EMBL/GenBank/DDBJ whole genome shotgun (WGS) entry which is preliminary data.</text>
</comment>
<evidence type="ECO:0000256" key="4">
    <source>
        <dbReference type="ARBA" id="ARBA00022723"/>
    </source>
</evidence>
<comment type="function">
    <text evidence="9">Catalyzes the formation of acetyl phosphate from acetate and ATP. Can also catalyze the reverse reaction.</text>
</comment>
<dbReference type="OrthoDB" id="9802453at2"/>
<evidence type="ECO:0000313" key="12">
    <source>
        <dbReference type="Proteomes" id="UP000057737"/>
    </source>
</evidence>
<evidence type="ECO:0000256" key="3">
    <source>
        <dbReference type="ARBA" id="ARBA00022679"/>
    </source>
</evidence>
<dbReference type="AlphaFoldDB" id="A0A109K4F1"/>
<dbReference type="GO" id="GO:0006083">
    <property type="term" value="P:acetate metabolic process"/>
    <property type="evidence" value="ECO:0007669"/>
    <property type="project" value="TreeGrafter"/>
</dbReference>
<comment type="pathway">
    <text evidence="9">Metabolic intermediate biosynthesis; acetyl-CoA biosynthesis; acetyl-CoA from acetate: step 1/2.</text>
</comment>
<dbReference type="Gene3D" id="3.30.420.40">
    <property type="match status" value="2"/>
</dbReference>
<dbReference type="PANTHER" id="PTHR21060:SF21">
    <property type="entry name" value="ACETATE KINASE"/>
    <property type="match status" value="1"/>
</dbReference>
<dbReference type="GO" id="GO:0006085">
    <property type="term" value="P:acetyl-CoA biosynthetic process"/>
    <property type="evidence" value="ECO:0007669"/>
    <property type="project" value="UniProtKB-UniRule"/>
</dbReference>
<comment type="subunit">
    <text evidence="9">Homodimer.</text>
</comment>
<keyword evidence="4 9" id="KW-0479">Metal-binding</keyword>
<feature type="binding site" evidence="9">
    <location>
        <position position="9"/>
    </location>
    <ligand>
        <name>Mg(2+)</name>
        <dbReference type="ChEBI" id="CHEBI:18420"/>
    </ligand>
</feature>
<keyword evidence="2 9" id="KW-0963">Cytoplasm</keyword>
<feature type="binding site" evidence="9">
    <location>
        <position position="16"/>
    </location>
    <ligand>
        <name>ATP</name>
        <dbReference type="ChEBI" id="CHEBI:30616"/>
    </ligand>
</feature>
<comment type="cofactor">
    <cofactor evidence="9">
        <name>Mg(2+)</name>
        <dbReference type="ChEBI" id="CHEBI:18420"/>
    </cofactor>
    <cofactor evidence="9">
        <name>Mn(2+)</name>
        <dbReference type="ChEBI" id="CHEBI:29035"/>
    </cofactor>
    <text evidence="9">Mg(2+). Can also accept Mn(2+).</text>
</comment>
<dbReference type="HAMAP" id="MF_00020">
    <property type="entry name" value="Acetate_kinase"/>
    <property type="match status" value="1"/>
</dbReference>
<dbReference type="PIRSF" id="PIRSF000722">
    <property type="entry name" value="Acetate_prop_kin"/>
    <property type="match status" value="1"/>
</dbReference>
<feature type="binding site" evidence="9">
    <location>
        <begin position="282"/>
        <end position="284"/>
    </location>
    <ligand>
        <name>ATP</name>
        <dbReference type="ChEBI" id="CHEBI:30616"/>
    </ligand>
</feature>
<keyword evidence="12" id="KW-1185">Reference proteome</keyword>
<sequence>MSDSVLVLNAGSSSVKFGLFDIGSAEPQLQCKGLLDEQEKVPRIVVSDASGKQLFEKRRPAGEANDDGLFADIFAWIEDHLVGGKLAAVGHRIVHGGREFSRPVAITERTLAALDALTPLAPLHQPRCLAPVRTVQSLQPELTQIACFDTSFHHGLTPPASRFAIPRQFEERGIRRYGFHGLSFEYVAGRLATIAPQSAGKRVVVAHLGNGASLCALHGGKSVDTTMGLTPLDGLVMGTRCGTIDPGVLLYLLQEEKMSAEKVQHLLYEKSGLLGVSGVSADMRALLASREAAARDAVELFTFRVAAGVAVMANSLAGLDALVFTGGIGEHAAEIRQQICDRLAWLGVRLDATANAKAQQHIAAADSQVDVLVIPTSEETSIARHCAALLRSQAKA</sequence>
<feature type="binding site" evidence="9">
    <location>
        <begin position="327"/>
        <end position="331"/>
    </location>
    <ligand>
        <name>ATP</name>
        <dbReference type="ChEBI" id="CHEBI:30616"/>
    </ligand>
</feature>
<dbReference type="InterPro" id="IPR043129">
    <property type="entry name" value="ATPase_NBD"/>
</dbReference>
<dbReference type="RefSeq" id="WP_066500067.1">
    <property type="nucleotide sequence ID" value="NZ_LNCU01000014.1"/>
</dbReference>
<name>A0A109K4F1_9BRAD</name>
<evidence type="ECO:0000256" key="2">
    <source>
        <dbReference type="ARBA" id="ARBA00022490"/>
    </source>
</evidence>
<dbReference type="UniPathway" id="UPA00340">
    <property type="reaction ID" value="UER00458"/>
</dbReference>
<dbReference type="InterPro" id="IPR000890">
    <property type="entry name" value="Aliphatic_acid_kin_short-chain"/>
</dbReference>
<dbReference type="GO" id="GO:0008776">
    <property type="term" value="F:acetate kinase activity"/>
    <property type="evidence" value="ECO:0007669"/>
    <property type="project" value="UniProtKB-UniRule"/>
</dbReference>
<evidence type="ECO:0000256" key="5">
    <source>
        <dbReference type="ARBA" id="ARBA00022741"/>
    </source>
</evidence>
<evidence type="ECO:0000256" key="1">
    <source>
        <dbReference type="ARBA" id="ARBA00008748"/>
    </source>
</evidence>
<dbReference type="InterPro" id="IPR004372">
    <property type="entry name" value="Ac/propionate_kinase"/>
</dbReference>
<dbReference type="SUPFAM" id="SSF53067">
    <property type="entry name" value="Actin-like ATPase domain"/>
    <property type="match status" value="2"/>
</dbReference>
<comment type="catalytic activity">
    <reaction evidence="9">
        <text>acetate + ATP = acetyl phosphate + ADP</text>
        <dbReference type="Rhea" id="RHEA:11352"/>
        <dbReference type="ChEBI" id="CHEBI:22191"/>
        <dbReference type="ChEBI" id="CHEBI:30089"/>
        <dbReference type="ChEBI" id="CHEBI:30616"/>
        <dbReference type="ChEBI" id="CHEBI:456216"/>
        <dbReference type="EC" id="2.7.2.1"/>
    </reaction>
</comment>
<reference evidence="11 12" key="1">
    <citation type="submission" date="2015-11" db="EMBL/GenBank/DDBJ databases">
        <title>Draft Genome Sequence of the Strain BR 10303 (Bradyrhizobium sp.) isolated from nodules of Centrolobium paraense.</title>
        <authorList>
            <person name="Zelli J.E."/>
            <person name="Simoes-Araujo J.L."/>
            <person name="Barauna A.C."/>
            <person name="Silva K."/>
        </authorList>
    </citation>
    <scope>NUCLEOTIDE SEQUENCE [LARGE SCALE GENOMIC DNA]</scope>
    <source>
        <strain evidence="11 12">BR 10303</strain>
    </source>
</reference>
<keyword evidence="3 9" id="KW-0808">Transferase</keyword>
<dbReference type="Pfam" id="PF00871">
    <property type="entry name" value="Acetate_kinase"/>
    <property type="match status" value="1"/>
</dbReference>
<dbReference type="GO" id="GO:0000287">
    <property type="term" value="F:magnesium ion binding"/>
    <property type="evidence" value="ECO:0007669"/>
    <property type="project" value="UniProtKB-UniRule"/>
</dbReference>
<dbReference type="GO" id="GO:0005524">
    <property type="term" value="F:ATP binding"/>
    <property type="evidence" value="ECO:0007669"/>
    <property type="project" value="UniProtKB-KW"/>
</dbReference>
<feature type="binding site" evidence="9">
    <location>
        <position position="92"/>
    </location>
    <ligand>
        <name>substrate</name>
    </ligand>
</feature>
<keyword evidence="7 9" id="KW-0067">ATP-binding</keyword>
<dbReference type="EMBL" id="LNCU01000014">
    <property type="protein sequence ID" value="KWV60627.1"/>
    <property type="molecule type" value="Genomic_DNA"/>
</dbReference>
<dbReference type="InterPro" id="IPR023865">
    <property type="entry name" value="Aliphatic_acid_kinase_CS"/>
</dbReference>
<dbReference type="GO" id="GO:0005829">
    <property type="term" value="C:cytosol"/>
    <property type="evidence" value="ECO:0007669"/>
    <property type="project" value="TreeGrafter"/>
</dbReference>
<evidence type="ECO:0000256" key="10">
    <source>
        <dbReference type="RuleBase" id="RU003835"/>
    </source>
</evidence>
<feature type="binding site" evidence="9">
    <location>
        <position position="378"/>
    </location>
    <ligand>
        <name>Mg(2+)</name>
        <dbReference type="ChEBI" id="CHEBI:18420"/>
    </ligand>
</feature>
<comment type="similarity">
    <text evidence="1 9 10">Belongs to the acetokinase family.</text>
</comment>
<evidence type="ECO:0000256" key="6">
    <source>
        <dbReference type="ARBA" id="ARBA00022777"/>
    </source>
</evidence>
<accession>A0A109K4F1</accession>
<dbReference type="PANTHER" id="PTHR21060">
    <property type="entry name" value="ACETATE KINASE"/>
    <property type="match status" value="1"/>
</dbReference>
<proteinExistence type="inferred from homology"/>
<dbReference type="NCBIfam" id="TIGR00016">
    <property type="entry name" value="ackA"/>
    <property type="match status" value="1"/>
</dbReference>
<organism evidence="11 12">
    <name type="scientific">Bradyrhizobium macuxiense</name>
    <dbReference type="NCBI Taxonomy" id="1755647"/>
    <lineage>
        <taxon>Bacteria</taxon>
        <taxon>Pseudomonadati</taxon>
        <taxon>Pseudomonadota</taxon>
        <taxon>Alphaproteobacteria</taxon>
        <taxon>Hyphomicrobiales</taxon>
        <taxon>Nitrobacteraceae</taxon>
        <taxon>Bradyrhizobium</taxon>
    </lineage>
</organism>
<dbReference type="PROSITE" id="PS01076">
    <property type="entry name" value="ACETATE_KINASE_2"/>
    <property type="match status" value="1"/>
</dbReference>
<evidence type="ECO:0000256" key="8">
    <source>
        <dbReference type="ARBA" id="ARBA00022842"/>
    </source>
</evidence>
<keyword evidence="8 9" id="KW-0460">Magnesium</keyword>
<keyword evidence="6 9" id="KW-0418">Kinase</keyword>
<protein>
    <recommendedName>
        <fullName evidence="9">Acetate kinase</fullName>
        <ecNumber evidence="9">2.7.2.1</ecNumber>
    </recommendedName>
    <alternativeName>
        <fullName evidence="9">Acetokinase</fullName>
    </alternativeName>
</protein>
<evidence type="ECO:0000256" key="7">
    <source>
        <dbReference type="ARBA" id="ARBA00022840"/>
    </source>
</evidence>
<feature type="active site" description="Proton donor/acceptor" evidence="9">
    <location>
        <position position="149"/>
    </location>
</feature>
<keyword evidence="5 9" id="KW-0547">Nucleotide-binding</keyword>
<evidence type="ECO:0000313" key="11">
    <source>
        <dbReference type="EMBL" id="KWV60627.1"/>
    </source>
</evidence>
<feature type="site" description="Transition state stabilizer" evidence="9">
    <location>
        <position position="240"/>
    </location>
</feature>
<dbReference type="Proteomes" id="UP000057737">
    <property type="component" value="Unassembled WGS sequence"/>
</dbReference>
<evidence type="ECO:0000256" key="9">
    <source>
        <dbReference type="HAMAP-Rule" id="MF_00020"/>
    </source>
</evidence>
<feature type="site" description="Transition state stabilizer" evidence="9">
    <location>
        <position position="180"/>
    </location>
</feature>
<feature type="binding site" evidence="9">
    <location>
        <begin position="207"/>
        <end position="211"/>
    </location>
    <ligand>
        <name>ATP</name>
        <dbReference type="ChEBI" id="CHEBI:30616"/>
    </ligand>
</feature>
<comment type="subcellular location">
    <subcellularLocation>
        <location evidence="9">Cytoplasm</location>
    </subcellularLocation>
</comment>
<dbReference type="PRINTS" id="PR00471">
    <property type="entry name" value="ACETATEKNASE"/>
</dbReference>
<dbReference type="EC" id="2.7.2.1" evidence="9"/>
<dbReference type="PROSITE" id="PS01075">
    <property type="entry name" value="ACETATE_KINASE_1"/>
    <property type="match status" value="1"/>
</dbReference>